<dbReference type="PROSITE" id="PS01124">
    <property type="entry name" value="HTH_ARAC_FAMILY_2"/>
    <property type="match status" value="1"/>
</dbReference>
<dbReference type="GO" id="GO:0003700">
    <property type="term" value="F:DNA-binding transcription factor activity"/>
    <property type="evidence" value="ECO:0007669"/>
    <property type="project" value="InterPro"/>
</dbReference>
<dbReference type="PANTHER" id="PTHR43280:SF32">
    <property type="entry name" value="TRANSCRIPTIONAL REGULATORY PROTEIN"/>
    <property type="match status" value="1"/>
</dbReference>
<dbReference type="SMART" id="SM00342">
    <property type="entry name" value="HTH_ARAC"/>
    <property type="match status" value="1"/>
</dbReference>
<name>A0A7Y8Y404_9FLAO</name>
<dbReference type="EMBL" id="JACBJI010000006">
    <property type="protein sequence ID" value="NYA71947.1"/>
    <property type="molecule type" value="Genomic_DNA"/>
</dbReference>
<evidence type="ECO:0000256" key="1">
    <source>
        <dbReference type="ARBA" id="ARBA00023015"/>
    </source>
</evidence>
<dbReference type="GO" id="GO:0043565">
    <property type="term" value="F:sequence-specific DNA binding"/>
    <property type="evidence" value="ECO:0007669"/>
    <property type="project" value="InterPro"/>
</dbReference>
<dbReference type="Pfam" id="PF02311">
    <property type="entry name" value="AraC_binding"/>
    <property type="match status" value="1"/>
</dbReference>
<evidence type="ECO:0000313" key="6">
    <source>
        <dbReference type="Proteomes" id="UP000535020"/>
    </source>
</evidence>
<keyword evidence="1" id="KW-0805">Transcription regulation</keyword>
<comment type="caution">
    <text evidence="5">The sequence shown here is derived from an EMBL/GenBank/DDBJ whole genome shotgun (WGS) entry which is preliminary data.</text>
</comment>
<keyword evidence="2" id="KW-0238">DNA-binding</keyword>
<evidence type="ECO:0000259" key="4">
    <source>
        <dbReference type="PROSITE" id="PS01124"/>
    </source>
</evidence>
<sequence length="286" mass="33302">MEPIPVRHLDSTKEPALSGSFGIRNVAELLNGRSMVQELHRHDHFYILVLETGSGEHEIDFVSYEVCDRSVFLMRPGQVHKIHLYPGSTGYLIQFSPALFHAQENLIRDLLRRVSHKKFCKVTSDRFGKVQEVLKHMYSEFSQRLPGFDEVIKASLNIFFIELLRQKQGEDNTAWKANGYPQEKLEKFLDLLNDEIFTRKQAGYYAKKLNLSPYRLSSITKSLLGRTPSEIINEHIVLEAKRNLLATSMQVNQIAYHLGYDDVSYFIRFFRKHTGTSPEFFRQNFR</sequence>
<dbReference type="SUPFAM" id="SSF46689">
    <property type="entry name" value="Homeodomain-like"/>
    <property type="match status" value="1"/>
</dbReference>
<dbReference type="InterPro" id="IPR018060">
    <property type="entry name" value="HTH_AraC"/>
</dbReference>
<dbReference type="InterPro" id="IPR009057">
    <property type="entry name" value="Homeodomain-like_sf"/>
</dbReference>
<accession>A0A7Y8Y404</accession>
<dbReference type="InterPro" id="IPR020449">
    <property type="entry name" value="Tscrpt_reg_AraC-type_HTH"/>
</dbReference>
<keyword evidence="3" id="KW-0804">Transcription</keyword>
<evidence type="ECO:0000313" key="5">
    <source>
        <dbReference type="EMBL" id="NYA71947.1"/>
    </source>
</evidence>
<organism evidence="5 6">
    <name type="scientific">Flavobacterium agri</name>
    <dbReference type="NCBI Taxonomy" id="2743471"/>
    <lineage>
        <taxon>Bacteria</taxon>
        <taxon>Pseudomonadati</taxon>
        <taxon>Bacteroidota</taxon>
        <taxon>Flavobacteriia</taxon>
        <taxon>Flavobacteriales</taxon>
        <taxon>Flavobacteriaceae</taxon>
        <taxon>Flavobacterium</taxon>
    </lineage>
</organism>
<protein>
    <submittedName>
        <fullName evidence="5">Helix-turn-helix domain-containing protein</fullName>
    </submittedName>
</protein>
<dbReference type="AlphaFoldDB" id="A0A7Y8Y404"/>
<feature type="domain" description="HTH araC/xylS-type" evidence="4">
    <location>
        <begin position="186"/>
        <end position="284"/>
    </location>
</feature>
<dbReference type="PANTHER" id="PTHR43280">
    <property type="entry name" value="ARAC-FAMILY TRANSCRIPTIONAL REGULATOR"/>
    <property type="match status" value="1"/>
</dbReference>
<dbReference type="Gene3D" id="1.10.10.60">
    <property type="entry name" value="Homeodomain-like"/>
    <property type="match status" value="1"/>
</dbReference>
<dbReference type="SUPFAM" id="SSF51215">
    <property type="entry name" value="Regulatory protein AraC"/>
    <property type="match status" value="1"/>
</dbReference>
<dbReference type="Pfam" id="PF12833">
    <property type="entry name" value="HTH_18"/>
    <property type="match status" value="1"/>
</dbReference>
<dbReference type="Proteomes" id="UP000535020">
    <property type="component" value="Unassembled WGS sequence"/>
</dbReference>
<proteinExistence type="predicted"/>
<gene>
    <name evidence="5" type="ORF">HZF10_13540</name>
</gene>
<evidence type="ECO:0000256" key="3">
    <source>
        <dbReference type="ARBA" id="ARBA00023163"/>
    </source>
</evidence>
<reference evidence="5 6" key="1">
    <citation type="submission" date="2020-07" db="EMBL/GenBank/DDBJ databases">
        <authorList>
            <person name="Sun Q."/>
        </authorList>
    </citation>
    <scope>NUCLEOTIDE SEQUENCE [LARGE SCALE GENOMIC DNA]</scope>
    <source>
        <strain evidence="5 6">MAH-1</strain>
    </source>
</reference>
<dbReference type="InterPro" id="IPR037923">
    <property type="entry name" value="HTH-like"/>
</dbReference>
<evidence type="ECO:0000256" key="2">
    <source>
        <dbReference type="ARBA" id="ARBA00023125"/>
    </source>
</evidence>
<dbReference type="RefSeq" id="WP_176006758.1">
    <property type="nucleotide sequence ID" value="NZ_JABWMI010000015.1"/>
</dbReference>
<dbReference type="InterPro" id="IPR003313">
    <property type="entry name" value="AraC-bd"/>
</dbReference>
<keyword evidence="6" id="KW-1185">Reference proteome</keyword>
<dbReference type="PRINTS" id="PR00032">
    <property type="entry name" value="HTHARAC"/>
</dbReference>